<evidence type="ECO:0000313" key="2">
    <source>
        <dbReference type="EMBL" id="SDM62758.1"/>
    </source>
</evidence>
<gene>
    <name evidence="1" type="ORF">CL52_18055</name>
    <name evidence="2" type="ORF">SAMN05660875_106310</name>
</gene>
<dbReference type="NCBIfam" id="TIGR02548">
    <property type="entry name" value="casB_cse2"/>
    <property type="match status" value="1"/>
</dbReference>
<reference evidence="2 4" key="2">
    <citation type="submission" date="2016-10" db="EMBL/GenBank/DDBJ databases">
        <authorList>
            <person name="Varghese N."/>
            <person name="Submissions S."/>
        </authorList>
    </citation>
    <scope>NUCLEOTIDE SEQUENCE [LARGE SCALE GENOMIC DNA]</scope>
    <source>
        <strain evidence="2 4">DSM 6083</strain>
    </source>
</reference>
<evidence type="ECO:0000313" key="3">
    <source>
        <dbReference type="Proteomes" id="UP000031271"/>
    </source>
</evidence>
<dbReference type="AlphaFoldDB" id="A0A8D3Y457"/>
<dbReference type="Proteomes" id="UP000031271">
    <property type="component" value="Chromosome"/>
</dbReference>
<dbReference type="RefSeq" id="WP_063613253.1">
    <property type="nucleotide sequence ID" value="NZ_CP007511.1"/>
</dbReference>
<dbReference type="GeneID" id="77261786"/>
<dbReference type="InterPro" id="IPR013382">
    <property type="entry name" value="CRISPR-assoc_prot_Cse2"/>
</dbReference>
<sequence>MRPRKLKLNDAQQHWVRDWWRALQPRGEGDAPLPGPLWTMGRGERAQLRRCADVDELLGHASTLLLAERLIALDEGGCLPDEPYSYERLAWIAGVLAMVKNDARDGKSLAWRLGHGAGHDRPKMSELRFKAMQRSPGVPDLFRHWRRAVQLADRDVDVARLADDLLSWQIELGHSTVRASDGVKFRWACDYYLSARDRAAIDQTESNKEIAQ</sequence>
<reference evidence="3" key="1">
    <citation type="submission" date="2014-03" db="EMBL/GenBank/DDBJ databases">
        <title>Complete genome of Pseudomonas balearica DSM 6083T, a sewage water isolate from an enrichment with 2-methylnaphthalene.</title>
        <authorList>
            <person name="Salva-Serra F."/>
            <person name="Jaen-Luchoro D."/>
            <person name="Busquets A."/>
            <person name="Pena A."/>
            <person name="Gomila M."/>
            <person name="Bosch R."/>
            <person name="Nogales B."/>
            <person name="Garcia-Valdes E."/>
            <person name="Lalucat J."/>
            <person name="Bennasar A."/>
        </authorList>
    </citation>
    <scope>NUCLEOTIDE SEQUENCE [LARGE SCALE GENOMIC DNA]</scope>
    <source>
        <strain evidence="3">DSM 6083</strain>
    </source>
</reference>
<dbReference type="InterPro" id="IPR038287">
    <property type="entry name" value="Cse2_sf"/>
</dbReference>
<evidence type="ECO:0000313" key="1">
    <source>
        <dbReference type="EMBL" id="AJE16844.1"/>
    </source>
</evidence>
<proteinExistence type="predicted"/>
<name>A0A8D3Y457_9GAMM</name>
<dbReference type="KEGG" id="pbm:CL52_18055"/>
<dbReference type="EMBL" id="CP007511">
    <property type="protein sequence ID" value="AJE16844.1"/>
    <property type="molecule type" value="Genomic_DNA"/>
</dbReference>
<organism evidence="1 3">
    <name type="scientific">Stutzerimonas balearica DSM 6083</name>
    <dbReference type="NCBI Taxonomy" id="1123016"/>
    <lineage>
        <taxon>Bacteria</taxon>
        <taxon>Pseudomonadati</taxon>
        <taxon>Pseudomonadota</taxon>
        <taxon>Gammaproteobacteria</taxon>
        <taxon>Pseudomonadales</taxon>
        <taxon>Pseudomonadaceae</taxon>
        <taxon>Stutzerimonas</taxon>
    </lineage>
</organism>
<dbReference type="CDD" id="cd09731">
    <property type="entry name" value="Cse2_I-E"/>
    <property type="match status" value="1"/>
</dbReference>
<dbReference type="Gene3D" id="1.10.520.40">
    <property type="entry name" value="CRISPR-associated protein Cse2"/>
    <property type="match status" value="1"/>
</dbReference>
<protein>
    <submittedName>
        <fullName evidence="2">CRISPR system Cascade subunit CasB</fullName>
    </submittedName>
    <submittedName>
        <fullName evidence="1">CRISPR-associated protein Cse2</fullName>
    </submittedName>
</protein>
<accession>A0A8D3Y457</accession>
<dbReference type="EMBL" id="FNHO01000006">
    <property type="protein sequence ID" value="SDM62758.1"/>
    <property type="molecule type" value="Genomic_DNA"/>
</dbReference>
<dbReference type="Proteomes" id="UP000182276">
    <property type="component" value="Unassembled WGS sequence"/>
</dbReference>
<dbReference type="Pfam" id="PF09485">
    <property type="entry name" value="CRISPR_Cse2"/>
    <property type="match status" value="1"/>
</dbReference>
<reference evidence="1 3" key="3">
    <citation type="journal article" name="Genome Announc.">
        <title>Complete Genome Sequence of Pseudomonas balearica DSM 6083T.</title>
        <authorList>
            <person name="Bennasar-Figueras A."/>
            <person name="Salva-Serra F."/>
            <person name="Jaen-Luchoro D."/>
            <person name="Segui C."/>
            <person name="Aliaga F."/>
            <person name="Busquets A."/>
            <person name="Gomila M."/>
            <person name="Moore E.R."/>
            <person name="Lalucat J."/>
        </authorList>
    </citation>
    <scope>NUCLEOTIDE SEQUENCE [LARGE SCALE GENOMIC DNA]</scope>
    <source>
        <strain evidence="3">DSM 6083</strain>
        <strain evidence="1">DSM6083</strain>
    </source>
</reference>
<keyword evidence="4" id="KW-1185">Reference proteome</keyword>
<evidence type="ECO:0000313" key="4">
    <source>
        <dbReference type="Proteomes" id="UP000182276"/>
    </source>
</evidence>